<proteinExistence type="predicted"/>
<dbReference type="RefSeq" id="WP_256538612.1">
    <property type="nucleotide sequence ID" value="NZ_JANHOH010000001.1"/>
</dbReference>
<comment type="caution">
    <text evidence="2">The sequence shown here is derived from an EMBL/GenBank/DDBJ whole genome shotgun (WGS) entry which is preliminary data.</text>
</comment>
<name>A0ABT1T1F2_9SPHI</name>
<feature type="domain" description="Amidohydrolase-related" evidence="1">
    <location>
        <begin position="78"/>
        <end position="431"/>
    </location>
</feature>
<dbReference type="InterPro" id="IPR032466">
    <property type="entry name" value="Metal_Hydrolase"/>
</dbReference>
<dbReference type="Gene3D" id="3.20.20.140">
    <property type="entry name" value="Metal-dependent hydrolases"/>
    <property type="match status" value="1"/>
</dbReference>
<dbReference type="InterPro" id="IPR011059">
    <property type="entry name" value="Metal-dep_hydrolase_composite"/>
</dbReference>
<dbReference type="Pfam" id="PF01979">
    <property type="entry name" value="Amidohydro_1"/>
    <property type="match status" value="1"/>
</dbReference>
<dbReference type="SUPFAM" id="SSF51338">
    <property type="entry name" value="Composite domain of metallo-dependent hydrolases"/>
    <property type="match status" value="2"/>
</dbReference>
<reference evidence="2 3" key="1">
    <citation type="submission" date="2022-07" db="EMBL/GenBank/DDBJ databases">
        <title>Mucilaginibacter sp. JC4.</title>
        <authorList>
            <person name="Le V."/>
            <person name="Ko S.-R."/>
            <person name="Ahn C.-Y."/>
            <person name="Oh H.-M."/>
        </authorList>
    </citation>
    <scope>NUCLEOTIDE SEQUENCE [LARGE SCALE GENOMIC DNA]</scope>
    <source>
        <strain evidence="2 3">JC4</strain>
    </source>
</reference>
<dbReference type="InterPro" id="IPR006680">
    <property type="entry name" value="Amidohydro-rel"/>
</dbReference>
<protein>
    <submittedName>
        <fullName evidence="2">Amidohydrolase family protein</fullName>
    </submittedName>
</protein>
<evidence type="ECO:0000259" key="1">
    <source>
        <dbReference type="Pfam" id="PF01979"/>
    </source>
</evidence>
<dbReference type="SUPFAM" id="SSF51556">
    <property type="entry name" value="Metallo-dependent hydrolases"/>
    <property type="match status" value="1"/>
</dbReference>
<dbReference type="Gene3D" id="2.30.40.10">
    <property type="entry name" value="Urease, subunit C, domain 1"/>
    <property type="match status" value="1"/>
</dbReference>
<evidence type="ECO:0000313" key="3">
    <source>
        <dbReference type="Proteomes" id="UP001204376"/>
    </source>
</evidence>
<dbReference type="PANTHER" id="PTHR43135">
    <property type="entry name" value="ALPHA-D-RIBOSE 1-METHYLPHOSPHONATE 5-TRIPHOSPHATE DIPHOSPHATASE"/>
    <property type="match status" value="1"/>
</dbReference>
<dbReference type="EMBL" id="JANHOH010000001">
    <property type="protein sequence ID" value="MCQ6958441.1"/>
    <property type="molecule type" value="Genomic_DNA"/>
</dbReference>
<dbReference type="Proteomes" id="UP001204376">
    <property type="component" value="Unassembled WGS sequence"/>
</dbReference>
<dbReference type="PANTHER" id="PTHR43135:SF3">
    <property type="entry name" value="ALPHA-D-RIBOSE 1-METHYLPHOSPHONATE 5-TRIPHOSPHATE DIPHOSPHATASE"/>
    <property type="match status" value="1"/>
</dbReference>
<accession>A0ABT1T1F2</accession>
<organism evidence="2 3">
    <name type="scientific">Mucilaginibacter aquariorum</name>
    <dbReference type="NCBI Taxonomy" id="2967225"/>
    <lineage>
        <taxon>Bacteria</taxon>
        <taxon>Pseudomonadati</taxon>
        <taxon>Bacteroidota</taxon>
        <taxon>Sphingobacteriia</taxon>
        <taxon>Sphingobacteriales</taxon>
        <taxon>Sphingobacteriaceae</taxon>
        <taxon>Mucilaginibacter</taxon>
    </lineage>
</organism>
<dbReference type="CDD" id="cd01299">
    <property type="entry name" value="Met_dep_hydrolase_A"/>
    <property type="match status" value="1"/>
</dbReference>
<keyword evidence="3" id="KW-1185">Reference proteome</keyword>
<dbReference type="InterPro" id="IPR051781">
    <property type="entry name" value="Metallo-dep_Hydrolase"/>
</dbReference>
<evidence type="ECO:0000313" key="2">
    <source>
        <dbReference type="EMBL" id="MCQ6958441.1"/>
    </source>
</evidence>
<gene>
    <name evidence="2" type="ORF">NPE20_10745</name>
</gene>
<dbReference type="InterPro" id="IPR057744">
    <property type="entry name" value="OTAase-like"/>
</dbReference>
<sequence>MKKTIFLALLILPYFSKAQISHKYLIKTGKLFDSETGTFKIGLDVLVDGSRIEGVKPDKDVTANERQDHQLIDLSKYTILPGLIDSHTHLLFREELQPGMDFSTLSLEKVLTQQGDAYRAIYGAVRAKAYLEAGITSVQDLGNSGKFADIALRKAINDGLVIGPRMRCAGQGLSSEGGQLPGLIYQHRGIANDEYRIITSPTDAIQAVRENVTQGVNVIKIYSNNTPNRTALSVDEMRAIVTEAHRYHLRVTAHATDNQAVYNAVIAGVDGIEHGYDVADSTLIMMAKKKVILVPTDGDSTIFANYVKIAYPDDKNAGPQIKKMLNAQASRLQRALKYGVIIAAGSDDYIDVKMPYAAWSKHTLIGYQEEGVSIPQILQFATINAAKQLNMSGKIGALKIGFLADIIAVDNNIDTDIHAILNIHFVMKDGVVYVGK</sequence>